<dbReference type="Proteomes" id="UP000245977">
    <property type="component" value="Chromosome"/>
</dbReference>
<proteinExistence type="predicted"/>
<dbReference type="AlphaFoldDB" id="A0A2S2FD82"/>
<gene>
    <name evidence="1" type="ORF">DJ533_06605</name>
</gene>
<evidence type="ECO:0000313" key="1">
    <source>
        <dbReference type="EMBL" id="AWL28262.2"/>
    </source>
</evidence>
<dbReference type="KEGG" id="adv:DJ533_06605"/>
<sequence>MPHSLLAIPLDHIFLEGCDFQIELSHQQEQLKITLDGGYVGHEHIIYFSLYFKNIASFYYENDEMWLEQLAKKYDLTTISEHAYRGIFRCDHADLEKIQDFDALGRLNLTRFLVLGQHCYCEFIAQKEFSIQAIAPQD</sequence>
<protein>
    <submittedName>
        <fullName evidence="1">Uncharacterized protein</fullName>
    </submittedName>
</protein>
<reference evidence="1" key="1">
    <citation type="submission" date="2019-08" db="EMBL/GenBank/DDBJ databases">
        <title>The complete genome of Acinetobacter defluvii strain WCHAD010030.</title>
        <authorList>
            <person name="Hu Y."/>
            <person name="Qin J."/>
            <person name="Feng Y."/>
            <person name="Zong Z."/>
        </authorList>
    </citation>
    <scope>NUCLEOTIDE SEQUENCE</scope>
    <source>
        <strain evidence="1">WCHA30</strain>
    </source>
</reference>
<name>A0A2S2FD82_9GAMM</name>
<dbReference type="STRING" id="1871111.GCA_001704615_02871"/>
<organism evidence="1 2">
    <name type="scientific">Acinetobacter defluvii</name>
    <dbReference type="NCBI Taxonomy" id="1871111"/>
    <lineage>
        <taxon>Bacteria</taxon>
        <taxon>Pseudomonadati</taxon>
        <taxon>Pseudomonadota</taxon>
        <taxon>Gammaproteobacteria</taxon>
        <taxon>Moraxellales</taxon>
        <taxon>Moraxellaceae</taxon>
        <taxon>Acinetobacter</taxon>
    </lineage>
</organism>
<evidence type="ECO:0000313" key="2">
    <source>
        <dbReference type="Proteomes" id="UP000245977"/>
    </source>
</evidence>
<dbReference type="OrthoDB" id="9905555at2"/>
<keyword evidence="2" id="KW-1185">Reference proteome</keyword>
<accession>A0A2S2FD82</accession>
<dbReference type="EMBL" id="CP029397">
    <property type="protein sequence ID" value="AWL28262.2"/>
    <property type="molecule type" value="Genomic_DNA"/>
</dbReference>
<dbReference type="RefSeq" id="WP_148245830.1">
    <property type="nucleotide sequence ID" value="NZ_CP029397.2"/>
</dbReference>